<dbReference type="SUPFAM" id="SSF47576">
    <property type="entry name" value="Calponin-homology domain, CH-domain"/>
    <property type="match status" value="1"/>
</dbReference>
<dbReference type="Ensembl" id="ENSOMET00000027601.1">
    <property type="protein sequence ID" value="ENSOMEP00000033987.1"/>
    <property type="gene ID" value="ENSOMEG00000020324.1"/>
</dbReference>
<dbReference type="GO" id="GO:0005085">
    <property type="term" value="F:guanyl-nucleotide exchange factor activity"/>
    <property type="evidence" value="ECO:0007669"/>
    <property type="project" value="TreeGrafter"/>
</dbReference>
<dbReference type="PANTHER" id="PTHR45818">
    <property type="entry name" value="PROTEIN VAV"/>
    <property type="match status" value="1"/>
</dbReference>
<dbReference type="GO" id="GO:0016477">
    <property type="term" value="P:cell migration"/>
    <property type="evidence" value="ECO:0007669"/>
    <property type="project" value="TreeGrafter"/>
</dbReference>
<dbReference type="AlphaFoldDB" id="A0A3B3DV21"/>
<reference evidence="2" key="2">
    <citation type="submission" date="2025-09" db="UniProtKB">
        <authorList>
            <consortium name="Ensembl"/>
        </authorList>
    </citation>
    <scope>IDENTIFICATION</scope>
</reference>
<proteinExistence type="predicted"/>
<evidence type="ECO:0000313" key="2">
    <source>
        <dbReference type="Ensembl" id="ENSOMEP00000033987.1"/>
    </source>
</evidence>
<accession>A0A3B3DV21</accession>
<dbReference type="PANTHER" id="PTHR45818:SF2">
    <property type="entry name" value="PROTO-ONCOGENE VAV"/>
    <property type="match status" value="1"/>
</dbReference>
<dbReference type="InterPro" id="IPR036872">
    <property type="entry name" value="CH_dom_sf"/>
</dbReference>
<evidence type="ECO:0000259" key="1">
    <source>
        <dbReference type="PROSITE" id="PS50021"/>
    </source>
</evidence>
<dbReference type="GO" id="GO:0005737">
    <property type="term" value="C:cytoplasm"/>
    <property type="evidence" value="ECO:0007669"/>
    <property type="project" value="TreeGrafter"/>
</dbReference>
<dbReference type="OMA" id="CASWLIN"/>
<dbReference type="Gene3D" id="1.10.418.10">
    <property type="entry name" value="Calponin-like domain"/>
    <property type="match status" value="1"/>
</dbReference>
<feature type="domain" description="Calponin-homology (CH)" evidence="1">
    <location>
        <begin position="1"/>
        <end position="100"/>
    </location>
</feature>
<dbReference type="Pfam" id="PF11971">
    <property type="entry name" value="CAMSAP_CH"/>
    <property type="match status" value="1"/>
</dbReference>
<dbReference type="STRING" id="30732.ENSOMEP00000033987"/>
<dbReference type="PaxDb" id="30732-ENSOMEP00000033987"/>
<dbReference type="PROSITE" id="PS50021">
    <property type="entry name" value="CH"/>
    <property type="match status" value="1"/>
</dbReference>
<sequence>MELWRQCAMWLIECRVLPENHRVTVGHAQVCDLAQALRDGVLLCQLLNNLLPQAVNLKEINLRPQMSQVSPGPFLALIDKIYRQSGYRAKSAAKKKKKVT</sequence>
<organism evidence="2 3">
    <name type="scientific">Oryzias melastigma</name>
    <name type="common">Marine medaka</name>
    <dbReference type="NCBI Taxonomy" id="30732"/>
    <lineage>
        <taxon>Eukaryota</taxon>
        <taxon>Metazoa</taxon>
        <taxon>Chordata</taxon>
        <taxon>Craniata</taxon>
        <taxon>Vertebrata</taxon>
        <taxon>Euteleostomi</taxon>
        <taxon>Actinopterygii</taxon>
        <taxon>Neopterygii</taxon>
        <taxon>Teleostei</taxon>
        <taxon>Neoteleostei</taxon>
        <taxon>Acanthomorphata</taxon>
        <taxon>Ovalentaria</taxon>
        <taxon>Atherinomorphae</taxon>
        <taxon>Beloniformes</taxon>
        <taxon>Adrianichthyidae</taxon>
        <taxon>Oryziinae</taxon>
        <taxon>Oryzias</taxon>
    </lineage>
</organism>
<evidence type="ECO:0000313" key="3">
    <source>
        <dbReference type="Proteomes" id="UP000261560"/>
    </source>
</evidence>
<dbReference type="InterPro" id="IPR022613">
    <property type="entry name" value="CH_CAMSAP_2"/>
</dbReference>
<name>A0A3B3DV21_ORYME</name>
<protein>
    <recommendedName>
        <fullName evidence="1">Calponin-homology (CH) domain-containing protein</fullName>
    </recommendedName>
</protein>
<dbReference type="InterPro" id="IPR001715">
    <property type="entry name" value="CH_dom"/>
</dbReference>
<reference evidence="2" key="1">
    <citation type="submission" date="2025-08" db="UniProtKB">
        <authorList>
            <consortium name="Ensembl"/>
        </authorList>
    </citation>
    <scope>IDENTIFICATION</scope>
</reference>
<dbReference type="Proteomes" id="UP000261560">
    <property type="component" value="Unplaced"/>
</dbReference>
<keyword evidence="3" id="KW-1185">Reference proteome</keyword>
<dbReference type="GeneTree" id="ENSGT00940000159125"/>